<accession>A0A177M5D1</accession>
<proteinExistence type="predicted"/>
<sequence length="197" mass="21719">MHIVEGLKAMAKIRTVALNIRILPAKKAALIALAEKRRTDVTKLILPEIDRLLKADAGDFIAPPDVATDVYLDDIDLLNPLISFMPLPGDKRHAIDYAALRMMKLGTVMKLILRGWITKNAPMPREELTALAVTSNQLAALGRNLNQLVKLAHAGNWPDSNELVDMLTDTMQMTTQASAEIDAVVKANLMSWENEDA</sequence>
<dbReference type="AlphaFoldDB" id="A0A177M5D1"/>
<gene>
    <name evidence="1" type="ORF">A1353_18960</name>
</gene>
<dbReference type="Proteomes" id="UP000077763">
    <property type="component" value="Unassembled WGS sequence"/>
</dbReference>
<organism evidence="1 2">
    <name type="scientific">Methylomonas methanica</name>
    <dbReference type="NCBI Taxonomy" id="421"/>
    <lineage>
        <taxon>Bacteria</taxon>
        <taxon>Pseudomonadati</taxon>
        <taxon>Pseudomonadota</taxon>
        <taxon>Gammaproteobacteria</taxon>
        <taxon>Methylococcales</taxon>
        <taxon>Methylococcaceae</taxon>
        <taxon>Methylomonas</taxon>
    </lineage>
</organism>
<name>A0A177M5D1_METMH</name>
<evidence type="ECO:0008006" key="3">
    <source>
        <dbReference type="Google" id="ProtNLM"/>
    </source>
</evidence>
<comment type="caution">
    <text evidence="1">The sequence shown here is derived from an EMBL/GenBank/DDBJ whole genome shotgun (WGS) entry which is preliminary data.</text>
</comment>
<protein>
    <recommendedName>
        <fullName evidence="3">Bacterial mobilisation domain-containing protein</fullName>
    </recommendedName>
</protein>
<dbReference type="EMBL" id="LUUH01000074">
    <property type="protein sequence ID" value="OAI00892.1"/>
    <property type="molecule type" value="Genomic_DNA"/>
</dbReference>
<reference evidence="2" key="1">
    <citation type="submission" date="2016-03" db="EMBL/GenBank/DDBJ databases">
        <authorList>
            <person name="Heylen K."/>
            <person name="De Vos P."/>
            <person name="Vekeman B."/>
        </authorList>
    </citation>
    <scope>NUCLEOTIDE SEQUENCE [LARGE SCALE GENOMIC DNA]</scope>
    <source>
        <strain evidence="2">R-45371</strain>
    </source>
</reference>
<evidence type="ECO:0000313" key="2">
    <source>
        <dbReference type="Proteomes" id="UP000077763"/>
    </source>
</evidence>
<evidence type="ECO:0000313" key="1">
    <source>
        <dbReference type="EMBL" id="OAI00892.1"/>
    </source>
</evidence>